<dbReference type="GeneID" id="94831528"/>
<protein>
    <submittedName>
        <fullName evidence="10">Glycoprotein endo-alpha-1,2-mannosidase</fullName>
    </submittedName>
</protein>
<evidence type="ECO:0000313" key="11">
    <source>
        <dbReference type="Proteomes" id="UP000179807"/>
    </source>
</evidence>
<keyword evidence="8 9" id="KW-0472">Membrane</keyword>
<dbReference type="PANTHER" id="PTHR13572">
    <property type="entry name" value="ENDO-ALPHA-1,2-MANNOSIDASE"/>
    <property type="match status" value="1"/>
</dbReference>
<keyword evidence="4" id="KW-0378">Hydrolase</keyword>
<evidence type="ECO:0000313" key="10">
    <source>
        <dbReference type="EMBL" id="OHT17037.1"/>
    </source>
</evidence>
<dbReference type="InterPro" id="IPR026071">
    <property type="entry name" value="Glyco_Hydrolase_99"/>
</dbReference>
<dbReference type="EMBL" id="MLAK01000046">
    <property type="protein sequence ID" value="OHT17037.1"/>
    <property type="molecule type" value="Genomic_DNA"/>
</dbReference>
<evidence type="ECO:0000256" key="5">
    <source>
        <dbReference type="ARBA" id="ARBA00022968"/>
    </source>
</evidence>
<sequence length="372" mass="43212">MSKYLLYRVLPVISILALSFYLMFKLQIHNNIANQSKTGKQVWIFYSGWWGGENDNPKWAHWRTSLENYFPAIIDPSVNYGWTLFPKFGLYSSHDESLLRQHLRIIQSCKIDAIIFDWWGLHQSDYYEVNSSDFTTQTLKLLFNLASDYNIKIGVCIQTYANRTKDTVMNDILFLKDNFWNHPSMLKIFNRPVLVIPQHSPIEDIHLTIAELDKLKINPFLISSVTSRNNIGSIVEDGFDALLSYYGSPALSWISNSTHWEFMKSDAIERGITFIPTVSPGFFNQRIFDKAVHIAGDREAGKTYNFSWENAISINPQIVTINSFNNWTDATNIEPPIERGEKIFDDYNWLGKNTSSFGFIELTKYWISQYKQ</sequence>
<gene>
    <name evidence="10" type="ORF">TRFO_12743</name>
</gene>
<evidence type="ECO:0000256" key="8">
    <source>
        <dbReference type="ARBA" id="ARBA00023136"/>
    </source>
</evidence>
<comment type="caution">
    <text evidence="10">The sequence shown here is derived from an EMBL/GenBank/DDBJ whole genome shotgun (WGS) entry which is preliminary data.</text>
</comment>
<evidence type="ECO:0000256" key="1">
    <source>
        <dbReference type="ARBA" id="ARBA00004323"/>
    </source>
</evidence>
<reference evidence="10" key="1">
    <citation type="submission" date="2016-10" db="EMBL/GenBank/DDBJ databases">
        <authorList>
            <person name="Benchimol M."/>
            <person name="Almeida L.G."/>
            <person name="Vasconcelos A.T."/>
            <person name="Perreira-Neves A."/>
            <person name="Rosa I.A."/>
            <person name="Tasca T."/>
            <person name="Bogo M.R."/>
            <person name="de Souza W."/>
        </authorList>
    </citation>
    <scope>NUCLEOTIDE SEQUENCE [LARGE SCALE GENOMIC DNA]</scope>
    <source>
        <strain evidence="10">K</strain>
    </source>
</reference>
<evidence type="ECO:0000256" key="6">
    <source>
        <dbReference type="ARBA" id="ARBA00022989"/>
    </source>
</evidence>
<evidence type="ECO:0000256" key="9">
    <source>
        <dbReference type="SAM" id="Phobius"/>
    </source>
</evidence>
<dbReference type="VEuPathDB" id="TrichDB:TRFO_12743"/>
<keyword evidence="3 9" id="KW-0812">Transmembrane</keyword>
<feature type="transmembrane region" description="Helical" evidence="9">
    <location>
        <begin position="6"/>
        <end position="24"/>
    </location>
</feature>
<keyword evidence="6 9" id="KW-1133">Transmembrane helix</keyword>
<evidence type="ECO:0000256" key="4">
    <source>
        <dbReference type="ARBA" id="ARBA00022801"/>
    </source>
</evidence>
<dbReference type="OrthoDB" id="406152at2759"/>
<organism evidence="10 11">
    <name type="scientific">Tritrichomonas foetus</name>
    <dbReference type="NCBI Taxonomy" id="1144522"/>
    <lineage>
        <taxon>Eukaryota</taxon>
        <taxon>Metamonada</taxon>
        <taxon>Parabasalia</taxon>
        <taxon>Tritrichomonadida</taxon>
        <taxon>Tritrichomonadidae</taxon>
        <taxon>Tritrichomonas</taxon>
    </lineage>
</organism>
<keyword evidence="5" id="KW-0735">Signal-anchor</keyword>
<accession>A0A1J4L528</accession>
<evidence type="ECO:0000256" key="7">
    <source>
        <dbReference type="ARBA" id="ARBA00023034"/>
    </source>
</evidence>
<keyword evidence="7" id="KW-0333">Golgi apparatus</keyword>
<evidence type="ECO:0000256" key="3">
    <source>
        <dbReference type="ARBA" id="ARBA00022692"/>
    </source>
</evidence>
<evidence type="ECO:0000256" key="2">
    <source>
        <dbReference type="ARBA" id="ARBA00009559"/>
    </source>
</evidence>
<comment type="similarity">
    <text evidence="2">Belongs to the glycosyl hydrolase 99 family.</text>
</comment>
<dbReference type="RefSeq" id="XP_068370173.1">
    <property type="nucleotide sequence ID" value="XM_068496824.1"/>
</dbReference>
<dbReference type="AlphaFoldDB" id="A0A1J4L528"/>
<dbReference type="Pfam" id="PF16317">
    <property type="entry name" value="Glyco_hydro_99"/>
    <property type="match status" value="1"/>
</dbReference>
<keyword evidence="11" id="KW-1185">Reference proteome</keyword>
<dbReference type="GO" id="GO:0004559">
    <property type="term" value="F:alpha-mannosidase activity"/>
    <property type="evidence" value="ECO:0007669"/>
    <property type="project" value="TreeGrafter"/>
</dbReference>
<dbReference type="Proteomes" id="UP000179807">
    <property type="component" value="Unassembled WGS sequence"/>
</dbReference>
<dbReference type="PANTHER" id="PTHR13572:SF4">
    <property type="entry name" value="RE57134P"/>
    <property type="match status" value="1"/>
</dbReference>
<dbReference type="GO" id="GO:0000139">
    <property type="term" value="C:Golgi membrane"/>
    <property type="evidence" value="ECO:0007669"/>
    <property type="project" value="UniProtKB-SubCell"/>
</dbReference>
<name>A0A1J4L528_9EUKA</name>
<comment type="subcellular location">
    <subcellularLocation>
        <location evidence="1">Golgi apparatus membrane</location>
        <topology evidence="1">Single-pass type II membrane protein</topology>
    </subcellularLocation>
</comment>
<proteinExistence type="inferred from homology"/>
<dbReference type="Gene3D" id="3.20.20.80">
    <property type="entry name" value="Glycosidases"/>
    <property type="match status" value="1"/>
</dbReference>